<proteinExistence type="inferred from homology"/>
<comment type="similarity">
    <text evidence="1">Belongs to the ner transcriptional regulatory family.</text>
</comment>
<keyword evidence="2" id="KW-0805">Transcription regulation</keyword>
<dbReference type="GO" id="GO:0003677">
    <property type="term" value="F:DNA binding"/>
    <property type="evidence" value="ECO:0007669"/>
    <property type="project" value="UniProtKB-KW"/>
</dbReference>
<dbReference type="InterPro" id="IPR010982">
    <property type="entry name" value="Lambda_DNA-bd_dom_sf"/>
</dbReference>
<evidence type="ECO:0000259" key="5">
    <source>
        <dbReference type="Pfam" id="PF13693"/>
    </source>
</evidence>
<accession>A0A763CJZ1</accession>
<dbReference type="Gene3D" id="1.10.260.40">
    <property type="entry name" value="lambda repressor-like DNA-binding domains"/>
    <property type="match status" value="1"/>
</dbReference>
<sequence length="70" mass="7972">MTAMKRSGLHRSYIVAELHKRGLSLAELGRRNGLSTHTLKNALDKPYPRAESIIAEAIELSPEKIWPERY</sequence>
<evidence type="ECO:0000256" key="4">
    <source>
        <dbReference type="ARBA" id="ARBA00023163"/>
    </source>
</evidence>
<keyword evidence="3" id="KW-0238">DNA-binding</keyword>
<dbReference type="SUPFAM" id="SSF47413">
    <property type="entry name" value="lambda repressor-like DNA-binding domains"/>
    <property type="match status" value="1"/>
</dbReference>
<evidence type="ECO:0000256" key="2">
    <source>
        <dbReference type="ARBA" id="ARBA00023015"/>
    </source>
</evidence>
<organism evidence="6">
    <name type="scientific">Salmonella enterica</name>
    <name type="common">Salmonella choleraesuis</name>
    <dbReference type="NCBI Taxonomy" id="28901"/>
    <lineage>
        <taxon>Bacteria</taxon>
        <taxon>Pseudomonadati</taxon>
        <taxon>Pseudomonadota</taxon>
        <taxon>Gammaproteobacteria</taxon>
        <taxon>Enterobacterales</taxon>
        <taxon>Enterobacteriaceae</taxon>
        <taxon>Salmonella</taxon>
    </lineage>
</organism>
<evidence type="ECO:0000256" key="3">
    <source>
        <dbReference type="ARBA" id="ARBA00023125"/>
    </source>
</evidence>
<protein>
    <submittedName>
        <fullName evidence="6">Transcriptional regulator</fullName>
    </submittedName>
</protein>
<dbReference type="InterPro" id="IPR038722">
    <property type="entry name" value="Ner_HTH_dom"/>
</dbReference>
<evidence type="ECO:0000256" key="1">
    <source>
        <dbReference type="ARBA" id="ARBA00006157"/>
    </source>
</evidence>
<feature type="domain" description="Ner winged helix-turn-helix DNA-binding" evidence="5">
    <location>
        <begin position="10"/>
        <end position="70"/>
    </location>
</feature>
<name>A0A763CJZ1_SALER</name>
<dbReference type="AlphaFoldDB" id="A0A763CJZ1"/>
<gene>
    <name evidence="6" type="ORF">G8445_004295</name>
</gene>
<dbReference type="Pfam" id="PF13693">
    <property type="entry name" value="HTH_35"/>
    <property type="match status" value="1"/>
</dbReference>
<evidence type="ECO:0000313" key="6">
    <source>
        <dbReference type="EMBL" id="HAG4158911.1"/>
    </source>
</evidence>
<dbReference type="EMBL" id="DAAYGO010000017">
    <property type="protein sequence ID" value="HAG4158911.1"/>
    <property type="molecule type" value="Genomic_DNA"/>
</dbReference>
<reference evidence="6" key="2">
    <citation type="submission" date="2020-02" db="EMBL/GenBank/DDBJ databases">
        <authorList>
            <consortium name="NCBI Pathogen Detection Project"/>
        </authorList>
    </citation>
    <scope>NUCLEOTIDE SEQUENCE</scope>
    <source>
        <strain evidence="6">MA.MC_05-0132</strain>
    </source>
</reference>
<keyword evidence="4" id="KW-0804">Transcription</keyword>
<reference evidence="6" key="1">
    <citation type="journal article" date="2018" name="Genome Biol.">
        <title>SKESA: strategic k-mer extension for scrupulous assemblies.</title>
        <authorList>
            <person name="Souvorov A."/>
            <person name="Agarwala R."/>
            <person name="Lipman D.J."/>
        </authorList>
    </citation>
    <scope>NUCLEOTIDE SEQUENCE</scope>
    <source>
        <strain evidence="6">MA.MC_05-0132</strain>
    </source>
</reference>
<comment type="caution">
    <text evidence="6">The sequence shown here is derived from an EMBL/GenBank/DDBJ whole genome shotgun (WGS) entry which is preliminary data.</text>
</comment>